<dbReference type="EMBL" id="KZ503562">
    <property type="protein sequence ID" value="PKU62878.1"/>
    <property type="molecule type" value="Genomic_DNA"/>
</dbReference>
<gene>
    <name evidence="2" type="ORF">MA16_Dca025388</name>
</gene>
<evidence type="ECO:0000256" key="1">
    <source>
        <dbReference type="SAM" id="MobiDB-lite"/>
    </source>
</evidence>
<reference evidence="2 3" key="2">
    <citation type="journal article" date="2017" name="Nature">
        <title>The Apostasia genome and the evolution of orchids.</title>
        <authorList>
            <person name="Zhang G.Q."/>
            <person name="Liu K.W."/>
            <person name="Li Z."/>
            <person name="Lohaus R."/>
            <person name="Hsiao Y.Y."/>
            <person name="Niu S.C."/>
            <person name="Wang J.Y."/>
            <person name="Lin Y.C."/>
            <person name="Xu Q."/>
            <person name="Chen L.J."/>
            <person name="Yoshida K."/>
            <person name="Fujiwara S."/>
            <person name="Wang Z.W."/>
            <person name="Zhang Y.Q."/>
            <person name="Mitsuda N."/>
            <person name="Wang M."/>
            <person name="Liu G.H."/>
            <person name="Pecoraro L."/>
            <person name="Huang H.X."/>
            <person name="Xiao X.J."/>
            <person name="Lin M."/>
            <person name="Wu X.Y."/>
            <person name="Wu W.L."/>
            <person name="Chen Y.Y."/>
            <person name="Chang S.B."/>
            <person name="Sakamoto S."/>
            <person name="Ohme-Takagi M."/>
            <person name="Yagi M."/>
            <person name="Zeng S.J."/>
            <person name="Shen C.Y."/>
            <person name="Yeh C.M."/>
            <person name="Luo Y.B."/>
            <person name="Tsai W.C."/>
            <person name="Van de Peer Y."/>
            <person name="Liu Z.J."/>
        </authorList>
    </citation>
    <scope>NUCLEOTIDE SEQUENCE [LARGE SCALE GENOMIC DNA]</scope>
    <source>
        <tissue evidence="2">The whole plant</tissue>
    </source>
</reference>
<accession>A0A2I0VHI2</accession>
<dbReference type="Proteomes" id="UP000233837">
    <property type="component" value="Unassembled WGS sequence"/>
</dbReference>
<organism evidence="2 3">
    <name type="scientific">Dendrobium catenatum</name>
    <dbReference type="NCBI Taxonomy" id="906689"/>
    <lineage>
        <taxon>Eukaryota</taxon>
        <taxon>Viridiplantae</taxon>
        <taxon>Streptophyta</taxon>
        <taxon>Embryophyta</taxon>
        <taxon>Tracheophyta</taxon>
        <taxon>Spermatophyta</taxon>
        <taxon>Magnoliopsida</taxon>
        <taxon>Liliopsida</taxon>
        <taxon>Asparagales</taxon>
        <taxon>Orchidaceae</taxon>
        <taxon>Epidendroideae</taxon>
        <taxon>Malaxideae</taxon>
        <taxon>Dendrobiinae</taxon>
        <taxon>Dendrobium</taxon>
    </lineage>
</organism>
<dbReference type="AlphaFoldDB" id="A0A2I0VHI2"/>
<proteinExistence type="predicted"/>
<protein>
    <submittedName>
        <fullName evidence="2">Uncharacterized protein</fullName>
    </submittedName>
</protein>
<name>A0A2I0VHI2_9ASPA</name>
<reference evidence="2 3" key="1">
    <citation type="journal article" date="2016" name="Sci. Rep.">
        <title>The Dendrobium catenatum Lindl. genome sequence provides insights into polysaccharide synthase, floral development and adaptive evolution.</title>
        <authorList>
            <person name="Zhang G.Q."/>
            <person name="Xu Q."/>
            <person name="Bian C."/>
            <person name="Tsai W.C."/>
            <person name="Yeh C.M."/>
            <person name="Liu K.W."/>
            <person name="Yoshida K."/>
            <person name="Zhang L.S."/>
            <person name="Chang S.B."/>
            <person name="Chen F."/>
            <person name="Shi Y."/>
            <person name="Su Y.Y."/>
            <person name="Zhang Y.Q."/>
            <person name="Chen L.J."/>
            <person name="Yin Y."/>
            <person name="Lin M."/>
            <person name="Huang H."/>
            <person name="Deng H."/>
            <person name="Wang Z.W."/>
            <person name="Zhu S.L."/>
            <person name="Zhao X."/>
            <person name="Deng C."/>
            <person name="Niu S.C."/>
            <person name="Huang J."/>
            <person name="Wang M."/>
            <person name="Liu G.H."/>
            <person name="Yang H.J."/>
            <person name="Xiao X.J."/>
            <person name="Hsiao Y.Y."/>
            <person name="Wu W.L."/>
            <person name="Chen Y.Y."/>
            <person name="Mitsuda N."/>
            <person name="Ohme-Takagi M."/>
            <person name="Luo Y.B."/>
            <person name="Van de Peer Y."/>
            <person name="Liu Z.J."/>
        </authorList>
    </citation>
    <scope>NUCLEOTIDE SEQUENCE [LARGE SCALE GENOMIC DNA]</scope>
    <source>
        <tissue evidence="2">The whole plant</tissue>
    </source>
</reference>
<feature type="region of interest" description="Disordered" evidence="1">
    <location>
        <begin position="1"/>
        <end position="21"/>
    </location>
</feature>
<evidence type="ECO:0000313" key="3">
    <source>
        <dbReference type="Proteomes" id="UP000233837"/>
    </source>
</evidence>
<evidence type="ECO:0000313" key="2">
    <source>
        <dbReference type="EMBL" id="PKU62878.1"/>
    </source>
</evidence>
<keyword evidence="3" id="KW-1185">Reference proteome</keyword>
<sequence length="60" mass="7240">MKGTKERLGLKFSEPTQHKRKSKRNIENVAIYVIRLQPYIYSWKRTDDVIHFSRSKKYGI</sequence>